<dbReference type="Pfam" id="PF00211">
    <property type="entry name" value="Guanylate_cyc"/>
    <property type="match status" value="1"/>
</dbReference>
<proteinExistence type="predicted"/>
<dbReference type="Proteomes" id="UP001057375">
    <property type="component" value="Unassembled WGS sequence"/>
</dbReference>
<dbReference type="SUPFAM" id="SSF49879">
    <property type="entry name" value="SMAD/FHA domain"/>
    <property type="match status" value="1"/>
</dbReference>
<dbReference type="SMART" id="SM00240">
    <property type="entry name" value="FHA"/>
    <property type="match status" value="1"/>
</dbReference>
<dbReference type="PROSITE" id="PS50006">
    <property type="entry name" value="FHA_DOMAIN"/>
    <property type="match status" value="1"/>
</dbReference>
<reference evidence="4" key="1">
    <citation type="submission" date="2022-03" db="EMBL/GenBank/DDBJ databases">
        <title>Draft genome sequence of Aduncisulcus paluster, a free-living microaerophilic Fornicata.</title>
        <authorList>
            <person name="Yuyama I."/>
            <person name="Kume K."/>
            <person name="Tamura T."/>
            <person name="Inagaki Y."/>
            <person name="Hashimoto T."/>
        </authorList>
    </citation>
    <scope>NUCLEOTIDE SEQUENCE</scope>
    <source>
        <strain evidence="4">NY0171</strain>
    </source>
</reference>
<dbReference type="Gene3D" id="2.60.200.20">
    <property type="match status" value="1"/>
</dbReference>
<evidence type="ECO:0008006" key="6">
    <source>
        <dbReference type="Google" id="ProtNLM"/>
    </source>
</evidence>
<evidence type="ECO:0000313" key="4">
    <source>
        <dbReference type="EMBL" id="GKT26281.1"/>
    </source>
</evidence>
<evidence type="ECO:0000259" key="2">
    <source>
        <dbReference type="PROSITE" id="PS50006"/>
    </source>
</evidence>
<evidence type="ECO:0000313" key="5">
    <source>
        <dbReference type="Proteomes" id="UP001057375"/>
    </source>
</evidence>
<dbReference type="Pfam" id="PF00498">
    <property type="entry name" value="FHA"/>
    <property type="match status" value="1"/>
</dbReference>
<dbReference type="PANTHER" id="PTHR43081">
    <property type="entry name" value="ADENYLATE CYCLASE, TERMINAL-DIFFERENTIATION SPECIFIC-RELATED"/>
    <property type="match status" value="1"/>
</dbReference>
<protein>
    <recommendedName>
        <fullName evidence="6">Adenylate cyclase</fullName>
    </recommendedName>
</protein>
<evidence type="ECO:0000256" key="1">
    <source>
        <dbReference type="SAM" id="MobiDB-lite"/>
    </source>
</evidence>
<sequence>MFVICLFTEMFGELRFGSGARAGEILQIPVGATTIIGRDPDKADLAISDRYHEMFVICLFTEMFGELRFGSGARAGEILQIPVGATTIIGRDPDKADLAISDRSLSRTHFAIKLNESDKTAMVKDLKSANGTIVDEIKLKPKEWTPLANGGIIVAGRCRLSFQFKKHPLKKSAESSVILGFSDIEMGIPGTSSFTSSMHEHLRTFREKMLPLIHQASSSQRTTEGDKSKKSSREISYSTTPKQHRPASNIIIKKCPEGHNSIPMLCASSAISEITSLSAKTREKQQVAMDMSVKVFLQSVVDVDGVLFSACEGHGPSNATWSFDFMSQFAVQKSYRTKVRYVGIFLDKQGCKDMGILQTPQLFPTSGVPGEFASVGVGGAFGFGQGILPETPGFGDLSRERLLGDVAFPPDILFNTNDIIRLGYIPPRGDKPALSFFMSLTILRHLLDKRLIYVSGANPSVEGNDHRGWMSDSTLEGLPKVRLVGFHCVAVVLASEKKISEGVVVAFRKAQSPAIPIFRFGSVDIVGLTGVARQFIIAVWNRLMNAEQEKQKKIAQDICVFLPKVIADELMNGSLAKRLGGQKIESSSILFADIVGFTRLSESLQPENIISLVNAWFQALLPAVISEVGVVDKLLGDCIMALWGVPFPTLESAASAIRSGLQLQNRAFEFSVEHPGTPMLRLGVGINTGSVVAGNVGCSESRLDYTVIGDTVNTASRIESNAPSGMVLVSATTLWLGGMQLELRKKKKGKIAYRKNYLASVAKEKERMEKERLELERLERDSIAGGSTAGSAGPGASGVGYDNPGTSSHQSPGVISETITHSTPGSSSGTNSETTTICVRHSKKDTNSLMMLSDFKKATSIYEAHHLQIPTTANVDKLGKKSVILIALFTRRHGVSLAENESGSRIRGPDFYTDLYAGWVFSDGCSWAAQGLPSDCCIVKSGKRTFVVFPFMEGSSVYSDHYSEFASILESVREKVDDESNDTSCRGDGAPFPLSESEESGTMGLLSGHYSPDSTTSVRRPASALGLSSTSCGGAGGCGSSVSAGSKGGFAGNMRDMTIERTDYLKRLSPSSMIIPSREECAKIPPPPLAVVKRVTSSNVTHFPTCHIPDSVLQWAVTRTNFIFSNADTFQKEGKLLCDALRTLSPRHGCSEDESAISEESELFLSESFKGKIKWIFDHCTLPQGVGVSSGSLISAIKMPPLFLKGKKKGFESFSIRAIRDRESNNMVLSIPAMCGDNPVLLIMKLANGAFVVLSPLKHNMLSMSSLDISIPEMGGGVIRVSVRYALEGTDALKEAHVSRDVMNLLDHSRLSVKNMKTLFQTIDNLKHYFTIFKKPEMGTIPRYQEELTRKGVYRWRDTRSEKGRVEVPVLEESVPSYRSTVFLSDPTLGGLLPDLGEVRSVSFTTATWQDMKRG</sequence>
<dbReference type="InterPro" id="IPR008984">
    <property type="entry name" value="SMAD_FHA_dom_sf"/>
</dbReference>
<feature type="compositionally biased region" description="Low complexity" evidence="1">
    <location>
        <begin position="818"/>
        <end position="834"/>
    </location>
</feature>
<dbReference type="InterPro" id="IPR029787">
    <property type="entry name" value="Nucleotide_cyclase"/>
</dbReference>
<feature type="compositionally biased region" description="Polar residues" evidence="1">
    <location>
        <begin position="804"/>
        <end position="813"/>
    </location>
</feature>
<organism evidence="4 5">
    <name type="scientific">Aduncisulcus paluster</name>
    <dbReference type="NCBI Taxonomy" id="2918883"/>
    <lineage>
        <taxon>Eukaryota</taxon>
        <taxon>Metamonada</taxon>
        <taxon>Carpediemonas-like organisms</taxon>
        <taxon>Aduncisulcus</taxon>
    </lineage>
</organism>
<feature type="region of interest" description="Disordered" evidence="1">
    <location>
        <begin position="214"/>
        <end position="245"/>
    </location>
</feature>
<feature type="region of interest" description="Disordered" evidence="1">
    <location>
        <begin position="978"/>
        <end position="998"/>
    </location>
</feature>
<feature type="domain" description="FHA" evidence="2">
    <location>
        <begin position="87"/>
        <end position="139"/>
    </location>
</feature>
<feature type="domain" description="Guanylate cyclase" evidence="3">
    <location>
        <begin position="588"/>
        <end position="719"/>
    </location>
</feature>
<dbReference type="SUPFAM" id="SSF55073">
    <property type="entry name" value="Nucleotide cyclase"/>
    <property type="match status" value="1"/>
</dbReference>
<evidence type="ECO:0000259" key="3">
    <source>
        <dbReference type="PROSITE" id="PS50125"/>
    </source>
</evidence>
<dbReference type="CDD" id="cd00060">
    <property type="entry name" value="FHA"/>
    <property type="match status" value="1"/>
</dbReference>
<dbReference type="InterPro" id="IPR050697">
    <property type="entry name" value="Adenylyl/Guanylyl_Cyclase_3/4"/>
</dbReference>
<dbReference type="PANTHER" id="PTHR43081:SF1">
    <property type="entry name" value="ADENYLATE CYCLASE, TERMINAL-DIFFERENTIATION SPECIFIC"/>
    <property type="match status" value="1"/>
</dbReference>
<comment type="caution">
    <text evidence="4">The sequence shown here is derived from an EMBL/GenBank/DDBJ whole genome shotgun (WGS) entry which is preliminary data.</text>
</comment>
<feature type="compositionally biased region" description="Basic and acidic residues" evidence="1">
    <location>
        <begin position="223"/>
        <end position="233"/>
    </location>
</feature>
<dbReference type="SMART" id="SM00044">
    <property type="entry name" value="CYCc"/>
    <property type="match status" value="1"/>
</dbReference>
<name>A0ABQ5K6L7_9EUKA</name>
<dbReference type="InterPro" id="IPR001054">
    <property type="entry name" value="A/G_cyclase"/>
</dbReference>
<dbReference type="CDD" id="cd07302">
    <property type="entry name" value="CHD"/>
    <property type="match status" value="1"/>
</dbReference>
<dbReference type="Gene3D" id="3.30.70.1230">
    <property type="entry name" value="Nucleotide cyclase"/>
    <property type="match status" value="1"/>
</dbReference>
<keyword evidence="5" id="KW-1185">Reference proteome</keyword>
<feature type="region of interest" description="Disordered" evidence="1">
    <location>
        <begin position="780"/>
        <end position="834"/>
    </location>
</feature>
<gene>
    <name evidence="4" type="ORF">ADUPG1_013304</name>
</gene>
<dbReference type="InterPro" id="IPR000253">
    <property type="entry name" value="FHA_dom"/>
</dbReference>
<dbReference type="EMBL" id="BQXS01012645">
    <property type="protein sequence ID" value="GKT26281.1"/>
    <property type="molecule type" value="Genomic_DNA"/>
</dbReference>
<accession>A0ABQ5K6L7</accession>
<dbReference type="PROSITE" id="PS50125">
    <property type="entry name" value="GUANYLATE_CYCLASE_2"/>
    <property type="match status" value="1"/>
</dbReference>